<dbReference type="SUPFAM" id="SSF51338">
    <property type="entry name" value="Composite domain of metallo-dependent hydrolases"/>
    <property type="match status" value="2"/>
</dbReference>
<organism evidence="2">
    <name type="scientific">Corynebacterium glutamicum (strain R)</name>
    <dbReference type="NCBI Taxonomy" id="340322"/>
    <lineage>
        <taxon>Bacteria</taxon>
        <taxon>Bacillati</taxon>
        <taxon>Actinomycetota</taxon>
        <taxon>Actinomycetes</taxon>
        <taxon>Mycobacteriales</taxon>
        <taxon>Corynebacteriaceae</taxon>
        <taxon>Corynebacterium</taxon>
    </lineage>
</organism>
<feature type="domain" description="Amidohydrolase-related" evidence="1">
    <location>
        <begin position="57"/>
        <end position="384"/>
    </location>
</feature>
<evidence type="ECO:0000259" key="1">
    <source>
        <dbReference type="Pfam" id="PF01979"/>
    </source>
</evidence>
<dbReference type="GO" id="GO:0016810">
    <property type="term" value="F:hydrolase activity, acting on carbon-nitrogen (but not peptide) bonds"/>
    <property type="evidence" value="ECO:0007669"/>
    <property type="project" value="InterPro"/>
</dbReference>
<sequence>MRTVYIADLILTGAPQESIRNGAVVVNEGKIEQICSVEEIQNLGDGVEIKEFGEGSTLLPGLIDTHVHLAFDGSADPVERVRSADELERLAIMLKSARELLSAGVTTARDLGAPDLLDVRVKKMIDSGLARGPRMLTVTAPLTVTGGHCWFFGGECEGVDEVRRRVRQARREGADAIKIMSTGGNMTEGTLPSEPQFTLEELIAIVEEAHKYGMKVAAHAHGAEGIRRSLLAGVDTLEHFSFTTADGSMVEDAELVEQTAEKGTYVCKTICSGWGHYISEAVPDDQMRTLMDRGVQVVAGTDAGIDNTPHVDYVYGLEGMAALGMTNDEVLYSATLKAAASIGIAEETGSIEEGKSADLIVVQGDPRDDLQVLRNLKAVVAKGEEYVPEFHSETTWNATVDAPKYVPELTVKEDVISGV</sequence>
<accession>A0AB72VE53</accession>
<protein>
    <recommendedName>
        <fullName evidence="1">Amidohydrolase-related domain-containing protein</fullName>
    </recommendedName>
</protein>
<dbReference type="RefSeq" id="WP_011898042.1">
    <property type="nucleotide sequence ID" value="NC_009342.1"/>
</dbReference>
<dbReference type="KEGG" id="cgt:cgR_2799"/>
<dbReference type="PANTHER" id="PTHR43135">
    <property type="entry name" value="ALPHA-D-RIBOSE 1-METHYLPHOSPHONATE 5-TRIPHOSPHATE DIPHOSPHATASE"/>
    <property type="match status" value="1"/>
</dbReference>
<dbReference type="Proteomes" id="UP000006698">
    <property type="component" value="Chromosome"/>
</dbReference>
<dbReference type="InterPro" id="IPR011059">
    <property type="entry name" value="Metal-dep_hydrolase_composite"/>
</dbReference>
<dbReference type="InterPro" id="IPR006680">
    <property type="entry name" value="Amidohydro-rel"/>
</dbReference>
<dbReference type="Gene3D" id="2.30.40.10">
    <property type="entry name" value="Urease, subunit C, domain 1"/>
    <property type="match status" value="1"/>
</dbReference>
<reference evidence="2" key="1">
    <citation type="journal article" date="2007" name="Microbiology">
        <title>Comparative analysis of the Corynebacterium glutamicum group and complete genome sequence of strain R.</title>
        <authorList>
            <person name="Yukawa H."/>
            <person name="Omumasaba C.A."/>
            <person name="Nonaka H."/>
            <person name="Kos P."/>
            <person name="Okai N."/>
            <person name="Suzuki N."/>
            <person name="Suda M."/>
            <person name="Tsuge Y."/>
            <person name="Watanabe J."/>
            <person name="Ikeda Y."/>
            <person name="Vertes A.A."/>
            <person name="Inui M."/>
        </authorList>
    </citation>
    <scope>NUCLEOTIDE SEQUENCE</scope>
    <source>
        <strain evidence="2">R</strain>
    </source>
</reference>
<dbReference type="Pfam" id="PF01979">
    <property type="entry name" value="Amidohydro_1"/>
    <property type="match status" value="1"/>
</dbReference>
<dbReference type="InterPro" id="IPR032466">
    <property type="entry name" value="Metal_Hydrolase"/>
</dbReference>
<dbReference type="AlphaFoldDB" id="A0AB72VE53"/>
<dbReference type="PANTHER" id="PTHR43135:SF3">
    <property type="entry name" value="ALPHA-D-RIBOSE 1-METHYLPHOSPHONATE 5-TRIPHOSPHATE DIPHOSPHATASE"/>
    <property type="match status" value="1"/>
</dbReference>
<dbReference type="EMBL" id="AP009044">
    <property type="protein sequence ID" value="BAF55818.1"/>
    <property type="molecule type" value="Genomic_DNA"/>
</dbReference>
<dbReference type="InterPro" id="IPR051781">
    <property type="entry name" value="Metallo-dep_Hydrolase"/>
</dbReference>
<dbReference type="CDD" id="cd01299">
    <property type="entry name" value="Met_dep_hydrolase_A"/>
    <property type="match status" value="1"/>
</dbReference>
<proteinExistence type="predicted"/>
<evidence type="ECO:0000313" key="2">
    <source>
        <dbReference type="EMBL" id="BAF55818.1"/>
    </source>
</evidence>
<dbReference type="InterPro" id="IPR057744">
    <property type="entry name" value="OTAase-like"/>
</dbReference>
<dbReference type="Gene3D" id="3.20.20.140">
    <property type="entry name" value="Metal-dependent hydrolases"/>
    <property type="match status" value="1"/>
</dbReference>
<name>A0AB72VE53_CORGB</name>
<gene>
    <name evidence="2" type="ordered locus">cgR_2799</name>
</gene>
<dbReference type="SUPFAM" id="SSF51556">
    <property type="entry name" value="Metallo-dependent hydrolases"/>
    <property type="match status" value="1"/>
</dbReference>